<reference evidence="1 2" key="1">
    <citation type="submission" date="2024-02" db="EMBL/GenBank/DDBJ databases">
        <title>Haloferula sargassicola NBRC 104335.</title>
        <authorList>
            <person name="Ichikawa N."/>
            <person name="Katano-Makiyama Y."/>
            <person name="Hidaka K."/>
        </authorList>
    </citation>
    <scope>NUCLEOTIDE SEQUENCE [LARGE SCALE GENOMIC DNA]</scope>
    <source>
        <strain evidence="1 2">NBRC 104335</strain>
    </source>
</reference>
<keyword evidence="2" id="KW-1185">Reference proteome</keyword>
<accession>A0ABP9UMC1</accession>
<gene>
    <name evidence="1" type="ORF">Hsar01_01961</name>
</gene>
<organism evidence="1 2">
    <name type="scientific">Haloferula sargassicola</name>
    <dbReference type="NCBI Taxonomy" id="490096"/>
    <lineage>
        <taxon>Bacteria</taxon>
        <taxon>Pseudomonadati</taxon>
        <taxon>Verrucomicrobiota</taxon>
        <taxon>Verrucomicrobiia</taxon>
        <taxon>Verrucomicrobiales</taxon>
        <taxon>Verrucomicrobiaceae</taxon>
        <taxon>Haloferula</taxon>
    </lineage>
</organism>
<dbReference type="Proteomes" id="UP001476282">
    <property type="component" value="Unassembled WGS sequence"/>
</dbReference>
<name>A0ABP9UMC1_9BACT</name>
<dbReference type="RefSeq" id="WP_353566868.1">
    <property type="nucleotide sequence ID" value="NZ_BAABRI010000009.1"/>
</dbReference>
<proteinExistence type="predicted"/>
<sequence>MMNIERYFENHLDDRKISSEEVRQFAEDHLGKLRALPDLPAPLAALVAPTDTAFQAFDQALSARTILQATQSGGTITKDEAHELFRTTVRQREGRIRDKFAKGSGPYVEFYPRGLTEYNRARLGQIPGLLDRLIAAAEKYQAQLGPELLAEFTALKATFSNAREGQVDAKGELAQARANLAAARGVLELQLGTNILTIALHHLGHPERTTDYFNQSLLEDPTRSDEEPEPAPPLD</sequence>
<evidence type="ECO:0000313" key="1">
    <source>
        <dbReference type="EMBL" id="GAA5482738.1"/>
    </source>
</evidence>
<comment type="caution">
    <text evidence="1">The sequence shown here is derived from an EMBL/GenBank/DDBJ whole genome shotgun (WGS) entry which is preliminary data.</text>
</comment>
<dbReference type="EMBL" id="BAABRI010000009">
    <property type="protein sequence ID" value="GAA5482738.1"/>
    <property type="molecule type" value="Genomic_DNA"/>
</dbReference>
<evidence type="ECO:0000313" key="2">
    <source>
        <dbReference type="Proteomes" id="UP001476282"/>
    </source>
</evidence>
<protein>
    <submittedName>
        <fullName evidence="1">Uncharacterized protein</fullName>
    </submittedName>
</protein>